<dbReference type="EMBL" id="FOKI01000040">
    <property type="protein sequence ID" value="SFB39055.1"/>
    <property type="molecule type" value="Genomic_DNA"/>
</dbReference>
<keyword evidence="3" id="KW-0902">Two-component regulatory system</keyword>
<feature type="DNA-binding region" description="OmpR/PhoB-type" evidence="9">
    <location>
        <begin position="130"/>
        <end position="229"/>
    </location>
</feature>
<organism evidence="12 13">
    <name type="scientific">Clostridium frigidicarnis</name>
    <dbReference type="NCBI Taxonomy" id="84698"/>
    <lineage>
        <taxon>Bacteria</taxon>
        <taxon>Bacillati</taxon>
        <taxon>Bacillota</taxon>
        <taxon>Clostridia</taxon>
        <taxon>Eubacteriales</taxon>
        <taxon>Clostridiaceae</taxon>
        <taxon>Clostridium</taxon>
    </lineage>
</organism>
<dbReference type="Gene3D" id="1.10.10.10">
    <property type="entry name" value="Winged helix-like DNA-binding domain superfamily/Winged helix DNA-binding domain"/>
    <property type="match status" value="1"/>
</dbReference>
<evidence type="ECO:0000313" key="13">
    <source>
        <dbReference type="Proteomes" id="UP000198619"/>
    </source>
</evidence>
<evidence type="ECO:0000256" key="4">
    <source>
        <dbReference type="ARBA" id="ARBA00023015"/>
    </source>
</evidence>
<evidence type="ECO:0000256" key="8">
    <source>
        <dbReference type="PROSITE-ProRule" id="PRU00169"/>
    </source>
</evidence>
<evidence type="ECO:0000259" key="11">
    <source>
        <dbReference type="PROSITE" id="PS51755"/>
    </source>
</evidence>
<accession>A0A1I1ALZ2</accession>
<dbReference type="AlphaFoldDB" id="A0A1I1ALZ2"/>
<evidence type="ECO:0000256" key="6">
    <source>
        <dbReference type="ARBA" id="ARBA00023163"/>
    </source>
</evidence>
<dbReference type="Pfam" id="PF00486">
    <property type="entry name" value="Trans_reg_C"/>
    <property type="match status" value="1"/>
</dbReference>
<dbReference type="SMART" id="SM00448">
    <property type="entry name" value="REC"/>
    <property type="match status" value="1"/>
</dbReference>
<dbReference type="CDD" id="cd00383">
    <property type="entry name" value="trans_reg_C"/>
    <property type="match status" value="1"/>
</dbReference>
<dbReference type="InterPro" id="IPR001789">
    <property type="entry name" value="Sig_transdc_resp-reg_receiver"/>
</dbReference>
<evidence type="ECO:0000256" key="1">
    <source>
        <dbReference type="ARBA" id="ARBA00018672"/>
    </source>
</evidence>
<dbReference type="InterPro" id="IPR039420">
    <property type="entry name" value="WalR-like"/>
</dbReference>
<dbReference type="STRING" id="84698.SAMN04488528_104028"/>
<dbReference type="PANTHER" id="PTHR48111">
    <property type="entry name" value="REGULATOR OF RPOS"/>
    <property type="match status" value="1"/>
</dbReference>
<feature type="modified residue" description="4-aspartylphosphate" evidence="8">
    <location>
        <position position="53"/>
    </location>
</feature>
<evidence type="ECO:0000259" key="10">
    <source>
        <dbReference type="PROSITE" id="PS50110"/>
    </source>
</evidence>
<dbReference type="InterPro" id="IPR036388">
    <property type="entry name" value="WH-like_DNA-bd_sf"/>
</dbReference>
<dbReference type="Proteomes" id="UP000198619">
    <property type="component" value="Unassembled WGS sequence"/>
</dbReference>
<evidence type="ECO:0000256" key="5">
    <source>
        <dbReference type="ARBA" id="ARBA00023125"/>
    </source>
</evidence>
<dbReference type="InterPro" id="IPR011006">
    <property type="entry name" value="CheY-like_superfamily"/>
</dbReference>
<sequence>MAKRILVVEDDREINNLLCNILEQSGYDIEVAFTGIDGISLAKTKDFNLIILDLMLPYKSGDEVLRELRMISSVPVIIISAKGLTQTKIDLLRLGADDYLTKPFDLEEIVARVESNIRRCELQSCVSVNMEIVTYKDIELNTVSKQAVVNGIEISLTSKEYKILELLLRNQEKVFSKSNLFESVWNEEYFSDDNTLNTHMSNLRNKLKKANNDEKYIETIWGLGYRLYKL</sequence>
<dbReference type="GO" id="GO:0032993">
    <property type="term" value="C:protein-DNA complex"/>
    <property type="evidence" value="ECO:0007669"/>
    <property type="project" value="TreeGrafter"/>
</dbReference>
<evidence type="ECO:0000313" key="12">
    <source>
        <dbReference type="EMBL" id="SFB39055.1"/>
    </source>
</evidence>
<dbReference type="Gene3D" id="3.40.50.2300">
    <property type="match status" value="1"/>
</dbReference>
<dbReference type="GO" id="GO:0006355">
    <property type="term" value="P:regulation of DNA-templated transcription"/>
    <property type="evidence" value="ECO:0007669"/>
    <property type="project" value="InterPro"/>
</dbReference>
<dbReference type="OrthoDB" id="1655504at2"/>
<gene>
    <name evidence="12" type="ORF">SAMN04488528_104028</name>
</gene>
<dbReference type="SUPFAM" id="SSF52172">
    <property type="entry name" value="CheY-like"/>
    <property type="match status" value="1"/>
</dbReference>
<evidence type="ECO:0000256" key="9">
    <source>
        <dbReference type="PROSITE-ProRule" id="PRU01091"/>
    </source>
</evidence>
<dbReference type="GO" id="GO:0005829">
    <property type="term" value="C:cytosol"/>
    <property type="evidence" value="ECO:0007669"/>
    <property type="project" value="TreeGrafter"/>
</dbReference>
<dbReference type="PROSITE" id="PS51755">
    <property type="entry name" value="OMPR_PHOB"/>
    <property type="match status" value="1"/>
</dbReference>
<name>A0A1I1ALZ2_9CLOT</name>
<feature type="domain" description="OmpR/PhoB-type" evidence="11">
    <location>
        <begin position="130"/>
        <end position="229"/>
    </location>
</feature>
<dbReference type="Pfam" id="PF00072">
    <property type="entry name" value="Response_reg"/>
    <property type="match status" value="1"/>
</dbReference>
<keyword evidence="4" id="KW-0805">Transcription regulation</keyword>
<evidence type="ECO:0000256" key="7">
    <source>
        <dbReference type="ARBA" id="ARBA00024867"/>
    </source>
</evidence>
<dbReference type="GO" id="GO:0000156">
    <property type="term" value="F:phosphorelay response regulator activity"/>
    <property type="evidence" value="ECO:0007669"/>
    <property type="project" value="TreeGrafter"/>
</dbReference>
<keyword evidence="13" id="KW-1185">Reference proteome</keyword>
<keyword evidence="2 8" id="KW-0597">Phosphoprotein</keyword>
<evidence type="ECO:0000256" key="3">
    <source>
        <dbReference type="ARBA" id="ARBA00023012"/>
    </source>
</evidence>
<dbReference type="GO" id="GO:0000976">
    <property type="term" value="F:transcription cis-regulatory region binding"/>
    <property type="evidence" value="ECO:0007669"/>
    <property type="project" value="TreeGrafter"/>
</dbReference>
<dbReference type="SMART" id="SM00862">
    <property type="entry name" value="Trans_reg_C"/>
    <property type="match status" value="1"/>
</dbReference>
<comment type="function">
    <text evidence="7">May play the central regulatory role in sporulation. It may be an element of the effector pathway responsible for the activation of sporulation genes in response to nutritional stress. Spo0A may act in concert with spo0H (a sigma factor) to control the expression of some genes that are critical to the sporulation process.</text>
</comment>
<keyword evidence="6" id="KW-0804">Transcription</keyword>
<dbReference type="PROSITE" id="PS50110">
    <property type="entry name" value="RESPONSE_REGULATORY"/>
    <property type="match status" value="1"/>
</dbReference>
<evidence type="ECO:0000256" key="2">
    <source>
        <dbReference type="ARBA" id="ARBA00022553"/>
    </source>
</evidence>
<dbReference type="FunFam" id="1.10.10.10:FF:000018">
    <property type="entry name" value="DNA-binding response regulator ResD"/>
    <property type="match status" value="1"/>
</dbReference>
<protein>
    <recommendedName>
        <fullName evidence="1">Stage 0 sporulation protein A homolog</fullName>
    </recommendedName>
</protein>
<proteinExistence type="predicted"/>
<dbReference type="RefSeq" id="WP_090042822.1">
    <property type="nucleotide sequence ID" value="NZ_FOKI01000040.1"/>
</dbReference>
<feature type="domain" description="Response regulatory" evidence="10">
    <location>
        <begin position="4"/>
        <end position="117"/>
    </location>
</feature>
<reference evidence="12 13" key="1">
    <citation type="submission" date="2016-10" db="EMBL/GenBank/DDBJ databases">
        <authorList>
            <person name="de Groot N.N."/>
        </authorList>
    </citation>
    <scope>NUCLEOTIDE SEQUENCE [LARGE SCALE GENOMIC DNA]</scope>
    <source>
        <strain evidence="12 13">DSM 12271</strain>
    </source>
</reference>
<dbReference type="InterPro" id="IPR001867">
    <property type="entry name" value="OmpR/PhoB-type_DNA-bd"/>
</dbReference>
<dbReference type="PANTHER" id="PTHR48111:SF2">
    <property type="entry name" value="RESPONSE REGULATOR SAER"/>
    <property type="match status" value="1"/>
</dbReference>
<keyword evidence="5 9" id="KW-0238">DNA-binding</keyword>